<protein>
    <submittedName>
        <fullName evidence="2">Uncharacterized protein</fullName>
    </submittedName>
</protein>
<dbReference type="WBParaSite" id="maker-unitig_27960-snap-gene-0.1-mRNA-1">
    <property type="protein sequence ID" value="maker-unitig_27960-snap-gene-0.1-mRNA-1"/>
    <property type="gene ID" value="maker-unitig_27960-snap-gene-0.1"/>
</dbReference>
<organism evidence="1 2">
    <name type="scientific">Macrostomum lignano</name>
    <dbReference type="NCBI Taxonomy" id="282301"/>
    <lineage>
        <taxon>Eukaryota</taxon>
        <taxon>Metazoa</taxon>
        <taxon>Spiralia</taxon>
        <taxon>Lophotrochozoa</taxon>
        <taxon>Platyhelminthes</taxon>
        <taxon>Rhabditophora</taxon>
        <taxon>Macrostomorpha</taxon>
        <taxon>Macrostomida</taxon>
        <taxon>Macrostomidae</taxon>
        <taxon>Macrostomum</taxon>
    </lineage>
</organism>
<proteinExistence type="predicted"/>
<sequence length="121" mass="13758">MNSRRRWMDLLNPKGSPLYFWHPRFAARCRAPIGFKPMVHCAQDACPPLHGVGVLEKTAAQLHQMLFGWSTPGSVWLPRRASNADLRVRDDEAWCCAAAGRRSTMISLRLEKRQNVTNLSN</sequence>
<keyword evidence="1" id="KW-1185">Reference proteome</keyword>
<accession>A0A1I8FCL6</accession>
<reference evidence="2" key="1">
    <citation type="submission" date="2016-11" db="UniProtKB">
        <authorList>
            <consortium name="WormBaseParasite"/>
        </authorList>
    </citation>
    <scope>IDENTIFICATION</scope>
</reference>
<dbReference type="Proteomes" id="UP000095280">
    <property type="component" value="Unplaced"/>
</dbReference>
<evidence type="ECO:0000313" key="1">
    <source>
        <dbReference type="Proteomes" id="UP000095280"/>
    </source>
</evidence>
<name>A0A1I8FCL6_9PLAT</name>
<evidence type="ECO:0000313" key="2">
    <source>
        <dbReference type="WBParaSite" id="maker-unitig_27960-snap-gene-0.1-mRNA-1"/>
    </source>
</evidence>
<dbReference type="AlphaFoldDB" id="A0A1I8FCL6"/>